<dbReference type="InterPro" id="IPR050834">
    <property type="entry name" value="Glycosyltransf_2"/>
</dbReference>
<evidence type="ECO:0000259" key="1">
    <source>
        <dbReference type="Pfam" id="PF00535"/>
    </source>
</evidence>
<proteinExistence type="predicted"/>
<sequence>MNTNHTRNSANTQEKLGEILKEYGKFLQPHFDASVFMRCSDNFAQYKNITSQKIYEMDKACENPTFTIAIPVYKRVETLRETIDSALAQDIYLDSASSAEEKCYEVIVVENVDLADEPTPTQEMLESEYKGKITYYKNTGNVGLLGNFNRCIELAKGKWVCVLHSDDMILPNYLSAMAEILRDGEQNTKDVAMISCLEDRFGARSVGGGGWNSLFLEHFQNKTLKSKLYNWTFQNTSKLDFCKSQHIFVSIPPSAVLHNRLKMFELGGYSQEEYPIADNFLTSRIIHNGGKIAVTPQILMKRRIEINDGFNQDTILKYCFIGTSFFWHYSPRFLASHNAYHYLHEYHLTLDEEYKTFIATYILPRFKPLPRYVAGPLNRFYRKKFVIEMIVKRLFGLEK</sequence>
<organism evidence="2 3">
    <name type="scientific">Helicobacter fennelliae MRY12-0050</name>
    <dbReference type="NCBI Taxonomy" id="1325130"/>
    <lineage>
        <taxon>Bacteria</taxon>
        <taxon>Pseudomonadati</taxon>
        <taxon>Campylobacterota</taxon>
        <taxon>Epsilonproteobacteria</taxon>
        <taxon>Campylobacterales</taxon>
        <taxon>Helicobacteraceae</taxon>
        <taxon>Helicobacter</taxon>
    </lineage>
</organism>
<keyword evidence="3" id="KW-1185">Reference proteome</keyword>
<dbReference type="EMBL" id="BASD01000004">
    <property type="protein sequence ID" value="GAD18087.1"/>
    <property type="molecule type" value="Genomic_DNA"/>
</dbReference>
<reference evidence="2 3" key="1">
    <citation type="journal article" date="2013" name="Genome Announc.">
        <title>Draft Genome Sequence of Helicobacter fennelliae Strain MRY12-0050, Isolated from a Bacteremia Patient.</title>
        <authorList>
            <person name="Rimbara E."/>
            <person name="Matsui M."/>
            <person name="Mori S."/>
            <person name="Suzuki S."/>
            <person name="Suzuki M."/>
            <person name="Kim H."/>
            <person name="Sekizuka T."/>
            <person name="Kuroda M."/>
            <person name="Shibayama K."/>
        </authorList>
    </citation>
    <scope>NUCLEOTIDE SEQUENCE [LARGE SCALE GENOMIC DNA]</scope>
    <source>
        <strain evidence="2 3">MRY12-0050</strain>
    </source>
</reference>
<dbReference type="InterPro" id="IPR001173">
    <property type="entry name" value="Glyco_trans_2-like"/>
</dbReference>
<dbReference type="CDD" id="cd00761">
    <property type="entry name" value="Glyco_tranf_GTA_type"/>
    <property type="match status" value="1"/>
</dbReference>
<dbReference type="Pfam" id="PF00535">
    <property type="entry name" value="Glycos_transf_2"/>
    <property type="match status" value="1"/>
</dbReference>
<dbReference type="eggNOG" id="COG1216">
    <property type="taxonomic scope" value="Bacteria"/>
</dbReference>
<dbReference type="RefSeq" id="WP_023946414.1">
    <property type="nucleotide sequence ID" value="NZ_BASD01000004.1"/>
</dbReference>
<dbReference type="InterPro" id="IPR029044">
    <property type="entry name" value="Nucleotide-diphossugar_trans"/>
</dbReference>
<dbReference type="PANTHER" id="PTHR43685:SF2">
    <property type="entry name" value="GLYCOSYLTRANSFERASE 2-LIKE DOMAIN-CONTAINING PROTEIN"/>
    <property type="match status" value="1"/>
</dbReference>
<gene>
    <name evidence="2" type="ORF">HFN_1685</name>
</gene>
<dbReference type="SUPFAM" id="SSF53448">
    <property type="entry name" value="Nucleotide-diphospho-sugar transferases"/>
    <property type="match status" value="1"/>
</dbReference>
<evidence type="ECO:0000313" key="2">
    <source>
        <dbReference type="EMBL" id="GAD18087.1"/>
    </source>
</evidence>
<keyword evidence="2" id="KW-0808">Transferase</keyword>
<dbReference type="GO" id="GO:0016740">
    <property type="term" value="F:transferase activity"/>
    <property type="evidence" value="ECO:0007669"/>
    <property type="project" value="UniProtKB-KW"/>
</dbReference>
<dbReference type="PANTHER" id="PTHR43685">
    <property type="entry name" value="GLYCOSYLTRANSFERASE"/>
    <property type="match status" value="1"/>
</dbReference>
<dbReference type="STRING" id="1325130.HFN_1685"/>
<dbReference type="OrthoDB" id="5320754at2"/>
<dbReference type="Gene3D" id="3.90.550.10">
    <property type="entry name" value="Spore Coat Polysaccharide Biosynthesis Protein SpsA, Chain A"/>
    <property type="match status" value="1"/>
</dbReference>
<feature type="domain" description="Glycosyltransferase 2-like" evidence="1">
    <location>
        <begin position="67"/>
        <end position="195"/>
    </location>
</feature>
<evidence type="ECO:0000313" key="3">
    <source>
        <dbReference type="Proteomes" id="UP000018143"/>
    </source>
</evidence>
<comment type="caution">
    <text evidence="2">The sequence shown here is derived from an EMBL/GenBank/DDBJ whole genome shotgun (WGS) entry which is preliminary data.</text>
</comment>
<accession>T1DUZ5</accession>
<dbReference type="AlphaFoldDB" id="T1DUZ5"/>
<protein>
    <submittedName>
        <fullName evidence="2">Putative glycosyltransferase</fullName>
    </submittedName>
</protein>
<dbReference type="Proteomes" id="UP000018143">
    <property type="component" value="Unassembled WGS sequence"/>
</dbReference>
<name>T1DUZ5_9HELI</name>